<dbReference type="Proteomes" id="UP000543598">
    <property type="component" value="Unassembled WGS sequence"/>
</dbReference>
<dbReference type="RefSeq" id="WP_167039441.1">
    <property type="nucleotide sequence ID" value="NZ_BAAANA010000002.1"/>
</dbReference>
<organism evidence="2 3">
    <name type="scientific">Microbacterium ulmi</name>
    <dbReference type="NCBI Taxonomy" id="179095"/>
    <lineage>
        <taxon>Bacteria</taxon>
        <taxon>Bacillati</taxon>
        <taxon>Actinomycetota</taxon>
        <taxon>Actinomycetes</taxon>
        <taxon>Micrococcales</taxon>
        <taxon>Microbacteriaceae</taxon>
        <taxon>Microbacterium</taxon>
    </lineage>
</organism>
<keyword evidence="1" id="KW-1133">Transmembrane helix</keyword>
<reference evidence="2 3" key="1">
    <citation type="submission" date="2020-05" db="EMBL/GenBank/DDBJ databases">
        <title>MicrobeNet Type strains.</title>
        <authorList>
            <person name="Nicholson A.C."/>
        </authorList>
    </citation>
    <scope>NUCLEOTIDE SEQUENCE [LARGE SCALE GENOMIC DNA]</scope>
    <source>
        <strain evidence="2 3">JCM 14282</strain>
    </source>
</reference>
<evidence type="ECO:0000256" key="1">
    <source>
        <dbReference type="SAM" id="Phobius"/>
    </source>
</evidence>
<feature type="transmembrane region" description="Helical" evidence="1">
    <location>
        <begin position="40"/>
        <end position="58"/>
    </location>
</feature>
<keyword evidence="1" id="KW-0472">Membrane</keyword>
<keyword evidence="1" id="KW-0812">Transmembrane</keyword>
<name>A0A7Y2LWW9_9MICO</name>
<dbReference type="Pfam" id="PF14030">
    <property type="entry name" value="DUF4245"/>
    <property type="match status" value="1"/>
</dbReference>
<comment type="caution">
    <text evidence="2">The sequence shown here is derived from an EMBL/GenBank/DDBJ whole genome shotgun (WGS) entry which is preliminary data.</text>
</comment>
<dbReference type="InterPro" id="IPR025339">
    <property type="entry name" value="DUF4245"/>
</dbReference>
<proteinExistence type="predicted"/>
<protein>
    <submittedName>
        <fullName evidence="2">DUF4245 family protein</fullName>
    </submittedName>
</protein>
<gene>
    <name evidence="2" type="ORF">HLA99_00420</name>
</gene>
<evidence type="ECO:0000313" key="2">
    <source>
        <dbReference type="EMBL" id="NNH02339.1"/>
    </source>
</evidence>
<dbReference type="EMBL" id="JABEMB010000001">
    <property type="protein sequence ID" value="NNH02339.1"/>
    <property type="molecule type" value="Genomic_DNA"/>
</dbReference>
<sequence length="214" mass="22325">MAQGPRIVAELGRPETPDETAARKAESSYVYRSSQTVRNLVAALIATLAIVLVIVFAVPRGQSAPRAPIDVAAIASGLAASEGRTVIVPRVPQEWTVNVAEVRGEDVRAWTIAYVPAEDAGFVNIAQGFDADEAWPARVLKGAAADGTLTVDGIAWARYDISDPARAGNVTAALSAQAGRDTILIYGATDDASLEKAAASVADDVRDLREGAGE</sequence>
<keyword evidence="3" id="KW-1185">Reference proteome</keyword>
<accession>A0A7Y2LWW9</accession>
<evidence type="ECO:0000313" key="3">
    <source>
        <dbReference type="Proteomes" id="UP000543598"/>
    </source>
</evidence>
<dbReference type="AlphaFoldDB" id="A0A7Y2LWW9"/>